<evidence type="ECO:0000313" key="3">
    <source>
        <dbReference type="Proteomes" id="UP000177190"/>
    </source>
</evidence>
<dbReference type="Proteomes" id="UP000177190">
    <property type="component" value="Unassembled WGS sequence"/>
</dbReference>
<gene>
    <name evidence="2" type="ORF">A2812_00900</name>
</gene>
<sequence>MKKIYIKFSVFFFIGFFVCLIISIFLPANKISAATLEVPYPSLQKGTFVTTQSDLAQYLKDVFDIGIFAGFFAVFLSLIWAGVLWFLSPAIPEALGKARDRISGAISGLLILTLLYLIITTINPWLSIFNLNKLEKIPPPEPNTKSPGVSFYKSQNCSGVTDTNLTSVPDLGSDLTNKINSVGIVQNPDQKIYYFAILYDNDNYWGKCQYIHPDAHCTPITPSPFAASASIYQYDFNPDGDGVYIYRESFNGVSGKEENKKQGFLKISNSQIKNLKIAVAPLSGLKFTGNSTNYNNLNDCTVPESEQTCIKYNENMQCIEKECPNLSGENISSIKIAGNYLVLFVYFSPSDKIYEWSYCQAYPTLTDINKDGPQQIKWDAIRNRGQNPNFIIIIPVAKK</sequence>
<comment type="caution">
    <text evidence="2">The sequence shown here is derived from an EMBL/GenBank/DDBJ whole genome shotgun (WGS) entry which is preliminary data.</text>
</comment>
<evidence type="ECO:0000256" key="1">
    <source>
        <dbReference type="SAM" id="Phobius"/>
    </source>
</evidence>
<feature type="transmembrane region" description="Helical" evidence="1">
    <location>
        <begin position="65"/>
        <end position="87"/>
    </location>
</feature>
<name>A0A1G2HKP7_9BACT</name>
<dbReference type="STRING" id="1802200.A2812_00900"/>
<evidence type="ECO:0000313" key="2">
    <source>
        <dbReference type="EMBL" id="OGZ63025.1"/>
    </source>
</evidence>
<proteinExistence type="predicted"/>
<keyword evidence="1" id="KW-0812">Transmembrane</keyword>
<accession>A0A1G2HKP7</accession>
<dbReference type="AlphaFoldDB" id="A0A1G2HKP7"/>
<reference evidence="2 3" key="1">
    <citation type="journal article" date="2016" name="Nat. Commun.">
        <title>Thousands of microbial genomes shed light on interconnected biogeochemical processes in an aquifer system.</title>
        <authorList>
            <person name="Anantharaman K."/>
            <person name="Brown C.T."/>
            <person name="Hug L.A."/>
            <person name="Sharon I."/>
            <person name="Castelle C.J."/>
            <person name="Probst A.J."/>
            <person name="Thomas B.C."/>
            <person name="Singh A."/>
            <person name="Wilkins M.J."/>
            <person name="Karaoz U."/>
            <person name="Brodie E.L."/>
            <person name="Williams K.H."/>
            <person name="Hubbard S.S."/>
            <person name="Banfield J.F."/>
        </authorList>
    </citation>
    <scope>NUCLEOTIDE SEQUENCE [LARGE SCALE GENOMIC DNA]</scope>
</reference>
<feature type="transmembrane region" description="Helical" evidence="1">
    <location>
        <begin position="108"/>
        <end position="126"/>
    </location>
</feature>
<keyword evidence="1" id="KW-1133">Transmembrane helix</keyword>
<organism evidence="2 3">
    <name type="scientific">Candidatus Staskawiczbacteria bacterium RIFCSPHIGHO2_01_FULL_36_16</name>
    <dbReference type="NCBI Taxonomy" id="1802200"/>
    <lineage>
        <taxon>Bacteria</taxon>
        <taxon>Candidatus Staskawicziibacteriota</taxon>
    </lineage>
</organism>
<protein>
    <submittedName>
        <fullName evidence="2">Uncharacterized protein</fullName>
    </submittedName>
</protein>
<dbReference type="EMBL" id="MHOM01000045">
    <property type="protein sequence ID" value="OGZ63025.1"/>
    <property type="molecule type" value="Genomic_DNA"/>
</dbReference>
<keyword evidence="1" id="KW-0472">Membrane</keyword>